<evidence type="ECO:0000259" key="3">
    <source>
        <dbReference type="PROSITE" id="PS51272"/>
    </source>
</evidence>
<dbReference type="InterPro" id="IPR003343">
    <property type="entry name" value="Big_2"/>
</dbReference>
<dbReference type="CDD" id="cd08547">
    <property type="entry name" value="Type_II_cohesin"/>
    <property type="match status" value="1"/>
</dbReference>
<dbReference type="InterPro" id="IPR044060">
    <property type="entry name" value="Bacterial_rp_domain"/>
</dbReference>
<feature type="domain" description="SLH" evidence="3">
    <location>
        <begin position="927"/>
        <end position="990"/>
    </location>
</feature>
<reference evidence="4" key="2">
    <citation type="journal article" date="2021" name="PeerJ">
        <title>Extensive microbial diversity within the chicken gut microbiome revealed by metagenomics and culture.</title>
        <authorList>
            <person name="Gilroy R."/>
            <person name="Ravi A."/>
            <person name="Getino M."/>
            <person name="Pursley I."/>
            <person name="Horton D.L."/>
            <person name="Alikhan N.F."/>
            <person name="Baker D."/>
            <person name="Gharbi K."/>
            <person name="Hall N."/>
            <person name="Watson M."/>
            <person name="Adriaenssens E.M."/>
            <person name="Foster-Nyarko E."/>
            <person name="Jarju S."/>
            <person name="Secka A."/>
            <person name="Antonio M."/>
            <person name="Oren A."/>
            <person name="Chaudhuri R.R."/>
            <person name="La Ragione R."/>
            <person name="Hildebrand F."/>
            <person name="Pallen M.J."/>
        </authorList>
    </citation>
    <scope>NUCLEOTIDE SEQUENCE</scope>
    <source>
        <strain evidence="4">ChiSjej4B22-9803</strain>
    </source>
</reference>
<evidence type="ECO:0000256" key="1">
    <source>
        <dbReference type="ARBA" id="ARBA00022737"/>
    </source>
</evidence>
<dbReference type="SUPFAM" id="SSF49373">
    <property type="entry name" value="Invasin/intimin cell-adhesion fragments"/>
    <property type="match status" value="1"/>
</dbReference>
<dbReference type="InterPro" id="IPR008965">
    <property type="entry name" value="CBM2/CBM3_carb-bd_dom_sf"/>
</dbReference>
<dbReference type="PROSITE" id="PS51272">
    <property type="entry name" value="SLH"/>
    <property type="match status" value="2"/>
</dbReference>
<dbReference type="InterPro" id="IPR041248">
    <property type="entry name" value="YDG"/>
</dbReference>
<dbReference type="GO" id="GO:0030246">
    <property type="term" value="F:carbohydrate binding"/>
    <property type="evidence" value="ECO:0007669"/>
    <property type="project" value="InterPro"/>
</dbReference>
<dbReference type="SUPFAM" id="SSF49384">
    <property type="entry name" value="Carbohydrate-binding domain"/>
    <property type="match status" value="1"/>
</dbReference>
<feature type="signal peptide" evidence="2">
    <location>
        <begin position="1"/>
        <end position="24"/>
    </location>
</feature>
<evidence type="ECO:0000313" key="4">
    <source>
        <dbReference type="EMBL" id="HIU49050.1"/>
    </source>
</evidence>
<evidence type="ECO:0000313" key="5">
    <source>
        <dbReference type="Proteomes" id="UP000824111"/>
    </source>
</evidence>
<dbReference type="Pfam" id="PF13290">
    <property type="entry name" value="CHB_HEX_C_1"/>
    <property type="match status" value="1"/>
</dbReference>
<name>A0A9D1LW42_9FIRM</name>
<dbReference type="PANTHER" id="PTHR43308">
    <property type="entry name" value="OUTER MEMBRANE PROTEIN ALPHA-RELATED"/>
    <property type="match status" value="1"/>
</dbReference>
<dbReference type="InterPro" id="IPR051465">
    <property type="entry name" value="Cell_Envelope_Struct_Comp"/>
</dbReference>
<dbReference type="Pfam" id="PF02368">
    <property type="entry name" value="Big_2"/>
    <property type="match status" value="1"/>
</dbReference>
<dbReference type="Pfam" id="PF18676">
    <property type="entry name" value="MBG_2"/>
    <property type="match status" value="2"/>
</dbReference>
<dbReference type="Gene3D" id="2.60.40.680">
    <property type="match status" value="1"/>
</dbReference>
<comment type="caution">
    <text evidence="4">The sequence shown here is derived from an EMBL/GenBank/DDBJ whole genome shotgun (WGS) entry which is preliminary data.</text>
</comment>
<feature type="chain" id="PRO_5039546806" evidence="2">
    <location>
        <begin position="25"/>
        <end position="1009"/>
    </location>
</feature>
<dbReference type="AlphaFoldDB" id="A0A9D1LW42"/>
<dbReference type="Gene3D" id="2.60.40.1080">
    <property type="match status" value="1"/>
</dbReference>
<keyword evidence="2" id="KW-0732">Signal</keyword>
<accession>A0A9D1LW42</accession>
<organism evidence="4 5">
    <name type="scientific">Candidatus Avimonoglobus intestinipullorum</name>
    <dbReference type="NCBI Taxonomy" id="2840699"/>
    <lineage>
        <taxon>Bacteria</taxon>
        <taxon>Bacillati</taxon>
        <taxon>Bacillota</taxon>
        <taxon>Clostridia</taxon>
        <taxon>Eubacteriales</taxon>
        <taxon>Candidatus Avimonoglobus</taxon>
    </lineage>
</organism>
<gene>
    <name evidence="4" type="ORF">IAB04_06765</name>
</gene>
<proteinExistence type="predicted"/>
<sequence>MKKKISSFLLALSMLMTYVTAVYAVEGRTEIYSSDQFAEGGQEITVPVSVRGNAGFDNFVIELEYDPNVLTPTDEPAVQGELLTAAPEVEKTPGEIIFSASQAVSADGQLFTYKFKVNESVTTRVVSPIIINVKELSITTDGTKAHVENDAFGCSITINKDVVTQTEVQISNTEADYDGQPHGVDVSLNYDVAYEVLYNGTKDVPVNAGTYNVEVTVTEEGYTGTATGIMTINPAPVAVRALDAKKGEGGIDPELSYVTEGTLYEGAAFSGALSREPGEAVGTYEITQGTLALDQNYDISYTPGTFTIIDMLPQNVTVEDIAAKTYGDEPFKLNVTYDAESGLTQTSYESSDTSVATVSEDGTVTIVGAGTTLIKVTVAGSDTYSEAVITKELNVGKANLTVTANTMAMTYGDPVPEGFITYEGLVNGDTEAALPVDLESIGTKPAAGTYAYTPIGIETNNYNVTCIPGTLTVNKRTLSVGGLQVFDKLADGTTAGTVNASSAVLSGLVEGDNVTLDTSNLTATFASAELGQDIAVTISGIAITGTDAGNYALATTTFQTTASIKETLTAAEIAMQIGGGSIVGKNATEITLPSIPDSHTITLASSSDEAVISLDGKIHTPAVDTYVDLIFTITNKEDPADTANTAPIQVLIYCTTKVEVRVSAETAGGTVSGGGLYDAGSQVTVTASPESSYRLLLWKKDGTIVQRDLTSYTFTATRDTVITARFVKRNSGGGLLGYNNSSSSVKASIASGTVIRGTEVELTTSASNARIYYTTDNSTPTDDSIRYTGPITISENMTIKAISVQNGRASSVTTLRYTVRNPKAELKSGASSIKYMAAYGNEFFPDESATRYEVLEALNYLFDVEQGTTEKEFSDVAAEDEELVNKFASVGIINGYDDGTFGGNRGITRAEFVTILNNTLNNTDVSTTTDRFSDIATHWAREYINAFANLNYVSGYPGGTFKPDNQVTRAEVVSVLNRIAGIKSVSSAQVYDDLPPTHWAFGQIMAAAF</sequence>
<dbReference type="InterPro" id="IPR041286">
    <property type="entry name" value="MBG_2"/>
</dbReference>
<dbReference type="InterPro" id="IPR043772">
    <property type="entry name" value="MBG_3"/>
</dbReference>
<protein>
    <submittedName>
        <fullName evidence="4">S-layer homology domain-containing protein</fullName>
    </submittedName>
</protein>
<dbReference type="Pfam" id="PF18998">
    <property type="entry name" value="Flg_new_2"/>
    <property type="match status" value="1"/>
</dbReference>
<keyword evidence="1" id="KW-0677">Repeat</keyword>
<dbReference type="InterPro" id="IPR008964">
    <property type="entry name" value="Invasin/intimin_cell_adhesion"/>
</dbReference>
<dbReference type="Pfam" id="PF18657">
    <property type="entry name" value="YDG"/>
    <property type="match status" value="1"/>
</dbReference>
<feature type="domain" description="SLH" evidence="3">
    <location>
        <begin position="867"/>
        <end position="926"/>
    </location>
</feature>
<dbReference type="InterPro" id="IPR059177">
    <property type="entry name" value="GH29D-like_dom"/>
</dbReference>
<reference evidence="4" key="1">
    <citation type="submission" date="2020-10" db="EMBL/GenBank/DDBJ databases">
        <authorList>
            <person name="Gilroy R."/>
        </authorList>
    </citation>
    <scope>NUCLEOTIDE SEQUENCE</scope>
    <source>
        <strain evidence="4">ChiSjej4B22-9803</strain>
    </source>
</reference>
<evidence type="ECO:0000256" key="2">
    <source>
        <dbReference type="SAM" id="SignalP"/>
    </source>
</evidence>
<dbReference type="InterPro" id="IPR001119">
    <property type="entry name" value="SLH_dom"/>
</dbReference>
<dbReference type="EMBL" id="DVND01000172">
    <property type="protein sequence ID" value="HIU49050.1"/>
    <property type="molecule type" value="Genomic_DNA"/>
</dbReference>
<dbReference type="Pfam" id="PF18887">
    <property type="entry name" value="MBG_3"/>
    <property type="match status" value="1"/>
</dbReference>
<dbReference type="Pfam" id="PF00395">
    <property type="entry name" value="SLH"/>
    <property type="match status" value="2"/>
</dbReference>
<dbReference type="Proteomes" id="UP000824111">
    <property type="component" value="Unassembled WGS sequence"/>
</dbReference>